<feature type="transmembrane region" description="Helical" evidence="1">
    <location>
        <begin position="104"/>
        <end position="121"/>
    </location>
</feature>
<dbReference type="Proteomes" id="UP000009168">
    <property type="component" value="Unassembled WGS sequence"/>
</dbReference>
<keyword evidence="1 2" id="KW-0812">Transmembrane</keyword>
<reference evidence="3" key="1">
    <citation type="journal article" date="2006" name="PLoS Biol.">
        <title>Macronuclear genome sequence of the ciliate Tetrahymena thermophila, a model eukaryote.</title>
        <authorList>
            <person name="Eisen J.A."/>
            <person name="Coyne R.S."/>
            <person name="Wu M."/>
            <person name="Wu D."/>
            <person name="Thiagarajan M."/>
            <person name="Wortman J.R."/>
            <person name="Badger J.H."/>
            <person name="Ren Q."/>
            <person name="Amedeo P."/>
            <person name="Jones K.M."/>
            <person name="Tallon L.J."/>
            <person name="Delcher A.L."/>
            <person name="Salzberg S.L."/>
            <person name="Silva J.C."/>
            <person name="Haas B.J."/>
            <person name="Majoros W.H."/>
            <person name="Farzad M."/>
            <person name="Carlton J.M."/>
            <person name="Smith R.K. Jr."/>
            <person name="Garg J."/>
            <person name="Pearlman R.E."/>
            <person name="Karrer K.M."/>
            <person name="Sun L."/>
            <person name="Manning G."/>
            <person name="Elde N.C."/>
            <person name="Turkewitz A.P."/>
            <person name="Asai D.J."/>
            <person name="Wilkes D.E."/>
            <person name="Wang Y."/>
            <person name="Cai H."/>
            <person name="Collins K."/>
            <person name="Stewart B.A."/>
            <person name="Lee S.R."/>
            <person name="Wilamowska K."/>
            <person name="Weinberg Z."/>
            <person name="Ruzzo W.L."/>
            <person name="Wloga D."/>
            <person name="Gaertig J."/>
            <person name="Frankel J."/>
            <person name="Tsao C.-C."/>
            <person name="Gorovsky M.A."/>
            <person name="Keeling P.J."/>
            <person name="Waller R.F."/>
            <person name="Patron N.J."/>
            <person name="Cherry J.M."/>
            <person name="Stover N.A."/>
            <person name="Krieger C.J."/>
            <person name="del Toro C."/>
            <person name="Ryder H.F."/>
            <person name="Williamson S.C."/>
            <person name="Barbeau R.A."/>
            <person name="Hamilton E.P."/>
            <person name="Orias E."/>
        </authorList>
    </citation>
    <scope>NUCLEOTIDE SEQUENCE [LARGE SCALE GENOMIC DNA]</scope>
    <source>
        <strain evidence="3">SB210</strain>
    </source>
</reference>
<dbReference type="AlphaFoldDB" id="Q22CM7"/>
<dbReference type="InParanoid" id="Q22CM7"/>
<gene>
    <name evidence="2" type="ORF">TTHERM_01027510</name>
</gene>
<organism evidence="2 3">
    <name type="scientific">Tetrahymena thermophila (strain SB210)</name>
    <dbReference type="NCBI Taxonomy" id="312017"/>
    <lineage>
        <taxon>Eukaryota</taxon>
        <taxon>Sar</taxon>
        <taxon>Alveolata</taxon>
        <taxon>Ciliophora</taxon>
        <taxon>Intramacronucleata</taxon>
        <taxon>Oligohymenophorea</taxon>
        <taxon>Hymenostomatida</taxon>
        <taxon>Tetrahymenina</taxon>
        <taxon>Tetrahymenidae</taxon>
        <taxon>Tetrahymena</taxon>
    </lineage>
</organism>
<dbReference type="OrthoDB" id="2124888at2759"/>
<keyword evidence="1" id="KW-1133">Transmembrane helix</keyword>
<accession>Q22CM7</accession>
<name>Q22CM7_TETTS</name>
<feature type="transmembrane region" description="Helical" evidence="1">
    <location>
        <begin position="133"/>
        <end position="155"/>
    </location>
</feature>
<evidence type="ECO:0000256" key="1">
    <source>
        <dbReference type="SAM" id="Phobius"/>
    </source>
</evidence>
<dbReference type="HOGENOM" id="CLU_1477933_0_0_1"/>
<keyword evidence="3" id="KW-1185">Reference proteome</keyword>
<dbReference type="EMBL" id="GG662566">
    <property type="protein sequence ID" value="EAR83025.2"/>
    <property type="molecule type" value="Genomic_DNA"/>
</dbReference>
<keyword evidence="1" id="KW-0472">Membrane</keyword>
<sequence>MACFKYQGQKVVLINNLQKIKQIQKNIYQFANQGLLNIRQLTIKKQITTSINTYIHKARRKMWIVDLVSQPLNWRIYQGLFKGKCLEDEMAFANYYHLENTNRVLHLFCYIATFSLLTAQMEDYLGLIGLYTWYAFFTLVYSKISIPITIFYLGLSHLIKPFLSNVFPFYFFPLAVFIFQVFQFLGHYYIEKKFPAFRVFEATVITPITIALTLLNEIMPFQREMVKEIVKYTELWKQKLEAEQ</sequence>
<dbReference type="GeneID" id="7840257"/>
<protein>
    <submittedName>
        <fullName evidence="2">Transmembrane protein</fullName>
    </submittedName>
</protein>
<feature type="transmembrane region" description="Helical" evidence="1">
    <location>
        <begin position="167"/>
        <end position="190"/>
    </location>
</feature>
<feature type="transmembrane region" description="Helical" evidence="1">
    <location>
        <begin position="196"/>
        <end position="215"/>
    </location>
</feature>
<evidence type="ECO:0000313" key="2">
    <source>
        <dbReference type="EMBL" id="EAR83025.2"/>
    </source>
</evidence>
<proteinExistence type="predicted"/>
<dbReference type="RefSeq" id="XP_001030688.2">
    <property type="nucleotide sequence ID" value="XM_001030688.2"/>
</dbReference>
<evidence type="ECO:0000313" key="3">
    <source>
        <dbReference type="Proteomes" id="UP000009168"/>
    </source>
</evidence>
<dbReference type="KEGG" id="tet:TTHERM_01027510"/>